<keyword evidence="2" id="KW-0604">Photosystem II</keyword>
<evidence type="ECO:0000256" key="2">
    <source>
        <dbReference type="ARBA" id="ARBA00023276"/>
    </source>
</evidence>
<dbReference type="GO" id="GO:0015979">
    <property type="term" value="P:photosynthesis"/>
    <property type="evidence" value="ECO:0007669"/>
    <property type="project" value="UniProtKB-KW"/>
</dbReference>
<dbReference type="AlphaFoldDB" id="A0A2S7ST69"/>
<sequence length="322" mass="35716">MLKYLNSVIVALLLFSFCSCKKDLLHWQKVQQVTSNTTSRLNNIKFISNDICLIAGGELFLNSTVLRSTDGGYSWAANSYPDAAKGMYGFSFSAEGVIYLCGIDGDVLHSTDSGQTFQFNRIGDWEYYVGASFPTPDTGIFVSTHLNSSGSITRVDRNYTIIDKLELAFGTANIYMAGRDTGYVIGYGAVLKTTDRGNNWSYQDPADDKFTCLDIKGNDMWLCGYAGSVYHSDDGGAHWDKRRNGNDITLPRYRMLSIVFKDKNKGWASCDDGTVVYTEDSGHHWSEYDRFTTLALRSIAVCPNNDLLVAGDGGVVYRLTTK</sequence>
<evidence type="ECO:0000259" key="3">
    <source>
        <dbReference type="Pfam" id="PF14870"/>
    </source>
</evidence>
<dbReference type="PROSITE" id="PS51257">
    <property type="entry name" value="PROKAR_LIPOPROTEIN"/>
    <property type="match status" value="1"/>
</dbReference>
<dbReference type="InterPro" id="IPR015943">
    <property type="entry name" value="WD40/YVTN_repeat-like_dom_sf"/>
</dbReference>
<dbReference type="Proteomes" id="UP000239872">
    <property type="component" value="Unassembled WGS sequence"/>
</dbReference>
<gene>
    <name evidence="4" type="ORF">CJD36_018020</name>
</gene>
<dbReference type="PANTHER" id="PTHR47199:SF2">
    <property type="entry name" value="PHOTOSYSTEM II STABILITY_ASSEMBLY FACTOR HCF136, CHLOROPLASTIC"/>
    <property type="match status" value="1"/>
</dbReference>
<proteinExistence type="predicted"/>
<evidence type="ECO:0000313" key="5">
    <source>
        <dbReference type="Proteomes" id="UP000239872"/>
    </source>
</evidence>
<organism evidence="4 5">
    <name type="scientific">Flavipsychrobacter stenotrophus</name>
    <dbReference type="NCBI Taxonomy" id="2077091"/>
    <lineage>
        <taxon>Bacteria</taxon>
        <taxon>Pseudomonadati</taxon>
        <taxon>Bacteroidota</taxon>
        <taxon>Chitinophagia</taxon>
        <taxon>Chitinophagales</taxon>
        <taxon>Chitinophagaceae</taxon>
        <taxon>Flavipsychrobacter</taxon>
    </lineage>
</organism>
<name>A0A2S7ST69_9BACT</name>
<reference evidence="4 5" key="1">
    <citation type="submission" date="2018-01" db="EMBL/GenBank/DDBJ databases">
        <title>A novel member of the phylum Bacteroidetes isolated from glacier ice.</title>
        <authorList>
            <person name="Liu Q."/>
            <person name="Xin Y.-H."/>
        </authorList>
    </citation>
    <scope>NUCLEOTIDE SEQUENCE [LARGE SCALE GENOMIC DNA]</scope>
    <source>
        <strain evidence="4 5">RB1R16</strain>
    </source>
</reference>
<dbReference type="GO" id="GO:0009523">
    <property type="term" value="C:photosystem II"/>
    <property type="evidence" value="ECO:0007669"/>
    <property type="project" value="UniProtKB-KW"/>
</dbReference>
<dbReference type="OrthoDB" id="9757809at2"/>
<dbReference type="SUPFAM" id="SSF110296">
    <property type="entry name" value="Oligoxyloglucan reducing end-specific cellobiohydrolase"/>
    <property type="match status" value="1"/>
</dbReference>
<evidence type="ECO:0000313" key="4">
    <source>
        <dbReference type="EMBL" id="PQJ09821.1"/>
    </source>
</evidence>
<protein>
    <recommendedName>
        <fullName evidence="3">Photosynthesis system II assembly factor Ycf48/Hcf136-like domain-containing protein</fullName>
    </recommendedName>
</protein>
<dbReference type="Gene3D" id="2.130.10.10">
    <property type="entry name" value="YVTN repeat-like/Quinoprotein amine dehydrogenase"/>
    <property type="match status" value="2"/>
</dbReference>
<feature type="domain" description="Photosynthesis system II assembly factor Ycf48/Hcf136-like" evidence="3">
    <location>
        <begin position="171"/>
        <end position="241"/>
    </location>
</feature>
<evidence type="ECO:0000256" key="1">
    <source>
        <dbReference type="ARBA" id="ARBA00022531"/>
    </source>
</evidence>
<dbReference type="EMBL" id="PPSL01000005">
    <property type="protein sequence ID" value="PQJ09821.1"/>
    <property type="molecule type" value="Genomic_DNA"/>
</dbReference>
<dbReference type="RefSeq" id="WP_105040593.1">
    <property type="nucleotide sequence ID" value="NZ_PPSL01000005.1"/>
</dbReference>
<dbReference type="PANTHER" id="PTHR47199">
    <property type="entry name" value="PHOTOSYSTEM II STABILITY/ASSEMBLY FACTOR HCF136, CHLOROPLASTIC"/>
    <property type="match status" value="1"/>
</dbReference>
<keyword evidence="5" id="KW-1185">Reference proteome</keyword>
<dbReference type="InterPro" id="IPR028203">
    <property type="entry name" value="PSII_CF48-like_dom"/>
</dbReference>
<comment type="caution">
    <text evidence="4">The sequence shown here is derived from an EMBL/GenBank/DDBJ whole genome shotgun (WGS) entry which is preliminary data.</text>
</comment>
<accession>A0A2S7ST69</accession>
<dbReference type="Pfam" id="PF14870">
    <property type="entry name" value="PSII_BNR"/>
    <property type="match status" value="1"/>
</dbReference>
<keyword evidence="1" id="KW-0602">Photosynthesis</keyword>